<feature type="region of interest" description="Disordered" evidence="2">
    <location>
        <begin position="75"/>
        <end position="656"/>
    </location>
</feature>
<feature type="compositionally biased region" description="Low complexity" evidence="2">
    <location>
        <begin position="122"/>
        <end position="190"/>
    </location>
</feature>
<dbReference type="SMART" id="SM00252">
    <property type="entry name" value="SH2"/>
    <property type="match status" value="1"/>
</dbReference>
<feature type="compositionally biased region" description="Polar residues" evidence="2">
    <location>
        <begin position="107"/>
        <end position="117"/>
    </location>
</feature>
<feature type="compositionally biased region" description="Polar residues" evidence="2">
    <location>
        <begin position="617"/>
        <end position="626"/>
    </location>
</feature>
<organism evidence="5 6">
    <name type="scientific">Petrolisthes cinctipes</name>
    <name type="common">Flat porcelain crab</name>
    <dbReference type="NCBI Taxonomy" id="88211"/>
    <lineage>
        <taxon>Eukaryota</taxon>
        <taxon>Metazoa</taxon>
        <taxon>Ecdysozoa</taxon>
        <taxon>Arthropoda</taxon>
        <taxon>Crustacea</taxon>
        <taxon>Multicrustacea</taxon>
        <taxon>Malacostraca</taxon>
        <taxon>Eumalacostraca</taxon>
        <taxon>Eucarida</taxon>
        <taxon>Decapoda</taxon>
        <taxon>Pleocyemata</taxon>
        <taxon>Anomura</taxon>
        <taxon>Galatheoidea</taxon>
        <taxon>Porcellanidae</taxon>
        <taxon>Petrolisthes</taxon>
    </lineage>
</organism>
<proteinExistence type="predicted"/>
<feature type="compositionally biased region" description="Low complexity" evidence="2">
    <location>
        <begin position="199"/>
        <end position="217"/>
    </location>
</feature>
<feature type="compositionally biased region" description="Basic and acidic residues" evidence="2">
    <location>
        <begin position="596"/>
        <end position="605"/>
    </location>
</feature>
<dbReference type="InterPro" id="IPR001660">
    <property type="entry name" value="SAM"/>
</dbReference>
<gene>
    <name evidence="5" type="ORF">Pcinc_024305</name>
</gene>
<sequence length="844" mass="93106">MSGSVPNKDDVERWTVEQVAAWLQQVELSDCGEESLRKGIDGHLLLKLREEDLFVWGRDVSIRNRRQIIKLVSQINSQQQPPVIPPRHTQPNQVPGPSQDPLPPPFNQNRPQFSQNRPAFGQNRPQFNQNRPPVNQNRPPFNQNRPPFNQNRPPFNQNRPPFNQNRPPFNQNRPPFNQNRPPFNQNRPPFDQNRPPFDQNQPPINQNRPPFNQNRPNLGQSRPPLGQNRPPFDQNRPPFGQNRPPFGQNQPPFNQNQPPFKQNQPPFNQNQPPFNQNQPPFGQNQLSFRPPPASPQFQPNSPRDSSTKDENDGPSDEDSDDDGWPDDEFDEIPNTDSDAASYPQQHQQQNSSEVNDQKDEENDQEIYLEPIACSAQTCPPVPTVPSPRQPFPPLPPAPPPQIPGGGGGSPRIFPPRPGLNHDLAPNIRGSGLQFGRLRFPPQGGPPWGQFGGTGPRGPPPRGPEPNPTTTTKGSTLPSPSPNILPSPVPGGVAGRPQVPVPIPGKEVGGGGGGGWRSPGFPSPTPTHNGQARGGEGGRFKPPVQHFPTEKSDHDQHTYEVVDPPPTTNGPDNTLPNSSGDVGADKTPPVLPPRNQGDQRDSDPKRNQSQRPPAPLPSSDNAADSTSPFPPDHSSGVPPILPPPVVPTVPPPRIGLPPNQRVSMVTGRGTPPLNGPAINKEFPAPRDTNTPPRNLPPGGLAVGQKVNLGDEETITLTPFLYSLMNLPYFHLISRPRSKNLMATAEEGVFLLRPSTRSKDPLTLSHRHNNHTYNINIRKRHDGLLALGSEKAREQTFTTIEELVSTHKQEPIKLKNGEQTVLTTSPPKDTEHYYIRDPTAAPTARK</sequence>
<evidence type="ECO:0000259" key="3">
    <source>
        <dbReference type="PROSITE" id="PS50001"/>
    </source>
</evidence>
<evidence type="ECO:0000256" key="2">
    <source>
        <dbReference type="SAM" id="MobiDB-lite"/>
    </source>
</evidence>
<feature type="compositionally biased region" description="Pro residues" evidence="2">
    <location>
        <begin position="638"/>
        <end position="654"/>
    </location>
</feature>
<dbReference type="Pfam" id="PF07647">
    <property type="entry name" value="SAM_2"/>
    <property type="match status" value="1"/>
</dbReference>
<accession>A0AAE1FA86</accession>
<dbReference type="Proteomes" id="UP001286313">
    <property type="component" value="Unassembled WGS sequence"/>
</dbReference>
<feature type="compositionally biased region" description="Basic and acidic residues" evidence="2">
    <location>
        <begin position="547"/>
        <end position="559"/>
    </location>
</feature>
<evidence type="ECO:0000313" key="5">
    <source>
        <dbReference type="EMBL" id="KAK3870479.1"/>
    </source>
</evidence>
<feature type="compositionally biased region" description="Gly residues" evidence="2">
    <location>
        <begin position="506"/>
        <end position="516"/>
    </location>
</feature>
<feature type="compositionally biased region" description="Low complexity" evidence="2">
    <location>
        <begin position="467"/>
        <end position="477"/>
    </location>
</feature>
<dbReference type="Gene3D" id="1.10.150.50">
    <property type="entry name" value="Transcription Factor, Ets-1"/>
    <property type="match status" value="1"/>
</dbReference>
<dbReference type="InterPro" id="IPR013761">
    <property type="entry name" value="SAM/pointed_sf"/>
</dbReference>
<keyword evidence="6" id="KW-1185">Reference proteome</keyword>
<feature type="compositionally biased region" description="Pro residues" evidence="2">
    <location>
        <begin position="478"/>
        <end position="488"/>
    </location>
</feature>
<dbReference type="Pfam" id="PF00017">
    <property type="entry name" value="SH2"/>
    <property type="match status" value="1"/>
</dbReference>
<feature type="compositionally biased region" description="Pro residues" evidence="2">
    <location>
        <begin position="456"/>
        <end position="466"/>
    </location>
</feature>
<feature type="compositionally biased region" description="Polar residues" evidence="2">
    <location>
        <begin position="334"/>
        <end position="354"/>
    </location>
</feature>
<dbReference type="InterPro" id="IPR036860">
    <property type="entry name" value="SH2_dom_sf"/>
</dbReference>
<feature type="compositionally biased region" description="Gly residues" evidence="2">
    <location>
        <begin position="445"/>
        <end position="455"/>
    </location>
</feature>
<dbReference type="PROSITE" id="PS50001">
    <property type="entry name" value="SH2"/>
    <property type="match status" value="1"/>
</dbReference>
<dbReference type="Gene3D" id="3.30.505.10">
    <property type="entry name" value="SH2 domain"/>
    <property type="match status" value="1"/>
</dbReference>
<dbReference type="SUPFAM" id="SSF55550">
    <property type="entry name" value="SH2 domain"/>
    <property type="match status" value="1"/>
</dbReference>
<evidence type="ECO:0000256" key="1">
    <source>
        <dbReference type="PROSITE-ProRule" id="PRU00191"/>
    </source>
</evidence>
<dbReference type="EMBL" id="JAWQEG010002663">
    <property type="protein sequence ID" value="KAK3870479.1"/>
    <property type="molecule type" value="Genomic_DNA"/>
</dbReference>
<comment type="caution">
    <text evidence="5">The sequence shown here is derived from an EMBL/GenBank/DDBJ whole genome shotgun (WGS) entry which is preliminary data.</text>
</comment>
<evidence type="ECO:0000313" key="6">
    <source>
        <dbReference type="Proteomes" id="UP001286313"/>
    </source>
</evidence>
<feature type="compositionally biased region" description="Polar residues" evidence="2">
    <location>
        <begin position="295"/>
        <end position="304"/>
    </location>
</feature>
<dbReference type="PROSITE" id="PS50105">
    <property type="entry name" value="SAM_DOMAIN"/>
    <property type="match status" value="1"/>
</dbReference>
<keyword evidence="1" id="KW-0727">SH2 domain</keyword>
<feature type="compositionally biased region" description="Low complexity" evidence="2">
    <location>
        <begin position="240"/>
        <end position="285"/>
    </location>
</feature>
<feature type="compositionally biased region" description="Pro residues" evidence="2">
    <location>
        <begin position="379"/>
        <end position="402"/>
    </location>
</feature>
<protein>
    <recommendedName>
        <fullName evidence="7">SH2 domain-containing protein</fullName>
    </recommendedName>
</protein>
<evidence type="ECO:0000259" key="4">
    <source>
        <dbReference type="PROSITE" id="PS50105"/>
    </source>
</evidence>
<evidence type="ECO:0008006" key="7">
    <source>
        <dbReference type="Google" id="ProtNLM"/>
    </source>
</evidence>
<dbReference type="CDD" id="cd00173">
    <property type="entry name" value="SH2"/>
    <property type="match status" value="1"/>
</dbReference>
<reference evidence="5" key="1">
    <citation type="submission" date="2023-10" db="EMBL/GenBank/DDBJ databases">
        <title>Genome assemblies of two species of porcelain crab, Petrolisthes cinctipes and Petrolisthes manimaculis (Anomura: Porcellanidae).</title>
        <authorList>
            <person name="Angst P."/>
        </authorList>
    </citation>
    <scope>NUCLEOTIDE SEQUENCE</scope>
    <source>
        <strain evidence="5">PB745_01</strain>
        <tissue evidence="5">Gill</tissue>
    </source>
</reference>
<dbReference type="SUPFAM" id="SSF47769">
    <property type="entry name" value="SAM/Pointed domain"/>
    <property type="match status" value="1"/>
</dbReference>
<name>A0AAE1FA86_PETCI</name>
<feature type="region of interest" description="Disordered" evidence="2">
    <location>
        <begin position="818"/>
        <end position="844"/>
    </location>
</feature>
<dbReference type="InterPro" id="IPR000980">
    <property type="entry name" value="SH2"/>
</dbReference>
<feature type="domain" description="SH2" evidence="3">
    <location>
        <begin position="726"/>
        <end position="837"/>
    </location>
</feature>
<dbReference type="AlphaFoldDB" id="A0AAE1FA86"/>
<feature type="compositionally biased region" description="Acidic residues" evidence="2">
    <location>
        <begin position="312"/>
        <end position="333"/>
    </location>
</feature>
<feature type="domain" description="SAM" evidence="4">
    <location>
        <begin position="14"/>
        <end position="81"/>
    </location>
</feature>